<dbReference type="EC" id="2.7.13.3" evidence="2"/>
<dbReference type="SMART" id="SM00387">
    <property type="entry name" value="HATPase_c"/>
    <property type="match status" value="1"/>
</dbReference>
<feature type="transmembrane region" description="Helical" evidence="8">
    <location>
        <begin position="246"/>
        <end position="266"/>
    </location>
</feature>
<dbReference type="GO" id="GO:0005524">
    <property type="term" value="F:ATP binding"/>
    <property type="evidence" value="ECO:0007669"/>
    <property type="project" value="UniProtKB-KW"/>
</dbReference>
<evidence type="ECO:0000256" key="7">
    <source>
        <dbReference type="ARBA" id="ARBA00022840"/>
    </source>
</evidence>
<evidence type="ECO:0000256" key="3">
    <source>
        <dbReference type="ARBA" id="ARBA00022553"/>
    </source>
</evidence>
<sequence>MPLWLFGSVVLLGLFVLIAGWGLGADVARRIVPRYAAMVPSTAFSFVLTGGAAFYAVKRDGSRAARRALLIVAIAVAAIAATNIGALLLTTATGLDALLHSDTRSSGVAGTASATALCFLLASGALLRLRRAGARTSDLPLTAFATVGLVLSLTAATGYAFDTDALYEVSIFTAMALHTALGFAMLFSGLLLAKLQASWVRLLIGPGTGSAGARRLFPVIVALPFVLCLATLWLTRNGVFGPNFRLSVLAIVMTVVLAVAVLSNAARENLAEARQDALTRNLQVTIGERDLLLREVYHRVKNNLQQINGLLAIEAAGVDSEDARRAFDATSRRVQALGTVHRLLIASPSLTEFRAEPFLDELCQNLASGQDAAGRGVTVEVEAAEVPLPIDLSIALGLIVNELVTNALAHAFPDGGTVTVRLTRTREGEGILTVEDDGTGGAANAKEAAGTGTLIVDGLVRQLEASLTTSGEDGTRTRIVIPKGMMEGSPHV</sequence>
<evidence type="ECO:0000256" key="1">
    <source>
        <dbReference type="ARBA" id="ARBA00000085"/>
    </source>
</evidence>
<dbReference type="EMBL" id="JACHOB010000001">
    <property type="protein sequence ID" value="MBB4657815.1"/>
    <property type="molecule type" value="Genomic_DNA"/>
</dbReference>
<dbReference type="AlphaFoldDB" id="A0A840I0E7"/>
<organism evidence="10 11">
    <name type="scientific">Parvularcula dongshanensis</name>
    <dbReference type="NCBI Taxonomy" id="1173995"/>
    <lineage>
        <taxon>Bacteria</taxon>
        <taxon>Pseudomonadati</taxon>
        <taxon>Pseudomonadota</taxon>
        <taxon>Alphaproteobacteria</taxon>
        <taxon>Parvularculales</taxon>
        <taxon>Parvularculaceae</taxon>
        <taxon>Parvularcula</taxon>
    </lineage>
</organism>
<keyword evidence="5" id="KW-0547">Nucleotide-binding</keyword>
<dbReference type="RefSeq" id="WP_183815204.1">
    <property type="nucleotide sequence ID" value="NZ_JACHOB010000001.1"/>
</dbReference>
<dbReference type="GO" id="GO:0004673">
    <property type="term" value="F:protein histidine kinase activity"/>
    <property type="evidence" value="ECO:0007669"/>
    <property type="project" value="UniProtKB-EC"/>
</dbReference>
<keyword evidence="3" id="KW-0597">Phosphoprotein</keyword>
<reference evidence="10 11" key="1">
    <citation type="submission" date="2020-08" db="EMBL/GenBank/DDBJ databases">
        <title>Genomic Encyclopedia of Type Strains, Phase IV (KMG-IV): sequencing the most valuable type-strain genomes for metagenomic binning, comparative biology and taxonomic classification.</title>
        <authorList>
            <person name="Goeker M."/>
        </authorList>
    </citation>
    <scope>NUCLEOTIDE SEQUENCE [LARGE SCALE GENOMIC DNA]</scope>
    <source>
        <strain evidence="10 11">DSM 102850</strain>
    </source>
</reference>
<evidence type="ECO:0000313" key="10">
    <source>
        <dbReference type="EMBL" id="MBB4657815.1"/>
    </source>
</evidence>
<dbReference type="Pfam" id="PF02518">
    <property type="entry name" value="HATPase_c"/>
    <property type="match status" value="1"/>
</dbReference>
<feature type="transmembrane region" description="Helical" evidence="8">
    <location>
        <begin position="108"/>
        <end position="127"/>
    </location>
</feature>
<dbReference type="PANTHER" id="PTHR41523">
    <property type="entry name" value="TWO-COMPONENT SYSTEM SENSOR PROTEIN"/>
    <property type="match status" value="1"/>
</dbReference>
<keyword evidence="11" id="KW-1185">Reference proteome</keyword>
<keyword evidence="8" id="KW-1133">Transmembrane helix</keyword>
<accession>A0A840I0E7</accession>
<evidence type="ECO:0000259" key="9">
    <source>
        <dbReference type="SMART" id="SM00387"/>
    </source>
</evidence>
<proteinExistence type="predicted"/>
<comment type="catalytic activity">
    <reaction evidence="1">
        <text>ATP + protein L-histidine = ADP + protein N-phospho-L-histidine.</text>
        <dbReference type="EC" id="2.7.13.3"/>
    </reaction>
</comment>
<feature type="transmembrane region" description="Helical" evidence="8">
    <location>
        <begin position="139"/>
        <end position="159"/>
    </location>
</feature>
<feature type="transmembrane region" description="Helical" evidence="8">
    <location>
        <begin position="171"/>
        <end position="195"/>
    </location>
</feature>
<feature type="transmembrane region" description="Helical" evidence="8">
    <location>
        <begin position="216"/>
        <end position="234"/>
    </location>
</feature>
<comment type="caution">
    <text evidence="10">The sequence shown here is derived from an EMBL/GenBank/DDBJ whole genome shotgun (WGS) entry which is preliminary data.</text>
</comment>
<feature type="domain" description="Histidine kinase/HSP90-like ATPase" evidence="9">
    <location>
        <begin position="391"/>
        <end position="485"/>
    </location>
</feature>
<evidence type="ECO:0000256" key="6">
    <source>
        <dbReference type="ARBA" id="ARBA00022777"/>
    </source>
</evidence>
<feature type="transmembrane region" description="Helical" evidence="8">
    <location>
        <begin position="69"/>
        <end position="88"/>
    </location>
</feature>
<evidence type="ECO:0000313" key="11">
    <source>
        <dbReference type="Proteomes" id="UP000563524"/>
    </source>
</evidence>
<keyword evidence="8" id="KW-0472">Membrane</keyword>
<keyword evidence="7" id="KW-0067">ATP-binding</keyword>
<keyword evidence="4" id="KW-0808">Transferase</keyword>
<dbReference type="Gene3D" id="3.30.450.20">
    <property type="entry name" value="PAS domain"/>
    <property type="match status" value="1"/>
</dbReference>
<feature type="transmembrane region" description="Helical" evidence="8">
    <location>
        <begin position="34"/>
        <end position="57"/>
    </location>
</feature>
<evidence type="ECO:0000256" key="4">
    <source>
        <dbReference type="ARBA" id="ARBA00022679"/>
    </source>
</evidence>
<dbReference type="Proteomes" id="UP000563524">
    <property type="component" value="Unassembled WGS sequence"/>
</dbReference>
<protein>
    <recommendedName>
        <fullName evidence="2">histidine kinase</fullName>
        <ecNumber evidence="2">2.7.13.3</ecNumber>
    </recommendedName>
</protein>
<dbReference type="InterPro" id="IPR036890">
    <property type="entry name" value="HATPase_C_sf"/>
</dbReference>
<evidence type="ECO:0000256" key="8">
    <source>
        <dbReference type="SAM" id="Phobius"/>
    </source>
</evidence>
<keyword evidence="6 10" id="KW-0418">Kinase</keyword>
<evidence type="ECO:0000256" key="2">
    <source>
        <dbReference type="ARBA" id="ARBA00012438"/>
    </source>
</evidence>
<dbReference type="InterPro" id="IPR011495">
    <property type="entry name" value="Sig_transdc_His_kin_sub2_dim/P"/>
</dbReference>
<gene>
    <name evidence="10" type="ORF">GGQ59_000315</name>
</gene>
<name>A0A840I0E7_9PROT</name>
<dbReference type="Gene3D" id="3.30.565.10">
    <property type="entry name" value="Histidine kinase-like ATPase, C-terminal domain"/>
    <property type="match status" value="1"/>
</dbReference>
<evidence type="ECO:0000256" key="5">
    <source>
        <dbReference type="ARBA" id="ARBA00022741"/>
    </source>
</evidence>
<dbReference type="SUPFAM" id="SSF55874">
    <property type="entry name" value="ATPase domain of HSP90 chaperone/DNA topoisomerase II/histidine kinase"/>
    <property type="match status" value="1"/>
</dbReference>
<dbReference type="PANTHER" id="PTHR41523:SF8">
    <property type="entry name" value="ETHYLENE RESPONSE SENSOR PROTEIN"/>
    <property type="match status" value="1"/>
</dbReference>
<dbReference type="InterPro" id="IPR003594">
    <property type="entry name" value="HATPase_dom"/>
</dbReference>
<dbReference type="Pfam" id="PF07568">
    <property type="entry name" value="HisKA_2"/>
    <property type="match status" value="1"/>
</dbReference>
<keyword evidence="8" id="KW-0812">Transmembrane</keyword>